<evidence type="ECO:0000313" key="5">
    <source>
        <dbReference type="EMBL" id="CAI0413747.1"/>
    </source>
</evidence>
<dbReference type="Proteomes" id="UP001154282">
    <property type="component" value="Unassembled WGS sequence"/>
</dbReference>
<dbReference type="GO" id="GO:0004857">
    <property type="term" value="F:enzyme inhibitor activity"/>
    <property type="evidence" value="ECO:0007669"/>
    <property type="project" value="InterPro"/>
</dbReference>
<dbReference type="NCBIfam" id="TIGR01614">
    <property type="entry name" value="PME_inhib"/>
    <property type="match status" value="1"/>
</dbReference>
<feature type="domain" description="Pectinesterase inhibitor" evidence="4">
    <location>
        <begin position="38"/>
        <end position="199"/>
    </location>
</feature>
<dbReference type="PANTHER" id="PTHR31080">
    <property type="entry name" value="PECTINESTERASE INHIBITOR-LIKE"/>
    <property type="match status" value="1"/>
</dbReference>
<evidence type="ECO:0000313" key="6">
    <source>
        <dbReference type="Proteomes" id="UP001154282"/>
    </source>
</evidence>
<organism evidence="5 6">
    <name type="scientific">Linum tenue</name>
    <dbReference type="NCBI Taxonomy" id="586396"/>
    <lineage>
        <taxon>Eukaryota</taxon>
        <taxon>Viridiplantae</taxon>
        <taxon>Streptophyta</taxon>
        <taxon>Embryophyta</taxon>
        <taxon>Tracheophyta</taxon>
        <taxon>Spermatophyta</taxon>
        <taxon>Magnoliopsida</taxon>
        <taxon>eudicotyledons</taxon>
        <taxon>Gunneridae</taxon>
        <taxon>Pentapetalae</taxon>
        <taxon>rosids</taxon>
        <taxon>fabids</taxon>
        <taxon>Malpighiales</taxon>
        <taxon>Linaceae</taxon>
        <taxon>Linum</taxon>
    </lineage>
</organism>
<gene>
    <name evidence="5" type="ORF">LITE_LOCUS16063</name>
</gene>
<evidence type="ECO:0000256" key="3">
    <source>
        <dbReference type="SAM" id="SignalP"/>
    </source>
</evidence>
<reference evidence="5" key="1">
    <citation type="submission" date="2022-08" db="EMBL/GenBank/DDBJ databases">
        <authorList>
            <person name="Gutierrez-Valencia J."/>
        </authorList>
    </citation>
    <scope>NUCLEOTIDE SEQUENCE</scope>
</reference>
<keyword evidence="6" id="KW-1185">Reference proteome</keyword>
<proteinExistence type="inferred from homology"/>
<protein>
    <recommendedName>
        <fullName evidence="4">Pectinesterase inhibitor domain-containing protein</fullName>
    </recommendedName>
</protein>
<dbReference type="InterPro" id="IPR051955">
    <property type="entry name" value="PME_Inhibitor"/>
</dbReference>
<feature type="signal peptide" evidence="3">
    <location>
        <begin position="1"/>
        <end position="25"/>
    </location>
</feature>
<dbReference type="InterPro" id="IPR006501">
    <property type="entry name" value="Pectinesterase_inhib_dom"/>
</dbReference>
<dbReference type="PANTHER" id="PTHR31080:SF118">
    <property type="entry name" value="PECTINESTERASE INHIBITOR 10"/>
    <property type="match status" value="1"/>
</dbReference>
<name>A0AAV0JWA8_9ROSI</name>
<dbReference type="SMART" id="SM00856">
    <property type="entry name" value="PMEI"/>
    <property type="match status" value="1"/>
</dbReference>
<sequence length="213" mass="22459">MRNSSVAAAIFAVVFSTQLLNSILAAAPSPAAPELPNPGAEFIRSSCNSTLYPKRCYKTLSPFAPEIGSDPKKLAKKALSVTLKVTQSASKLMRRMSRIPGAPAAMADCVEEVEDAVEELGKSIDEMVGAPTQGPEFCRMIGDVQTWLSAAETDDDTCMDGFEEGPAGSSAATVKRNVKKLVEKHVGRIARFTSTALALVNLYAASSSGVPSC</sequence>
<keyword evidence="1 3" id="KW-0732">Signal</keyword>
<evidence type="ECO:0000259" key="4">
    <source>
        <dbReference type="SMART" id="SM00856"/>
    </source>
</evidence>
<comment type="similarity">
    <text evidence="2">Belongs to the PMEI family.</text>
</comment>
<dbReference type="CDD" id="cd15798">
    <property type="entry name" value="PMEI-like_3"/>
    <property type="match status" value="1"/>
</dbReference>
<dbReference type="AlphaFoldDB" id="A0AAV0JWA8"/>
<dbReference type="SUPFAM" id="SSF101148">
    <property type="entry name" value="Plant invertase/pectin methylesterase inhibitor"/>
    <property type="match status" value="1"/>
</dbReference>
<dbReference type="InterPro" id="IPR035513">
    <property type="entry name" value="Invertase/methylesterase_inhib"/>
</dbReference>
<evidence type="ECO:0000256" key="2">
    <source>
        <dbReference type="ARBA" id="ARBA00038471"/>
    </source>
</evidence>
<accession>A0AAV0JWA8</accession>
<feature type="chain" id="PRO_5043594724" description="Pectinesterase inhibitor domain-containing protein" evidence="3">
    <location>
        <begin position="26"/>
        <end position="213"/>
    </location>
</feature>
<evidence type="ECO:0000256" key="1">
    <source>
        <dbReference type="ARBA" id="ARBA00022729"/>
    </source>
</evidence>
<dbReference type="Pfam" id="PF04043">
    <property type="entry name" value="PMEI"/>
    <property type="match status" value="1"/>
</dbReference>
<comment type="caution">
    <text evidence="5">The sequence shown here is derived from an EMBL/GenBank/DDBJ whole genome shotgun (WGS) entry which is preliminary data.</text>
</comment>
<dbReference type="Gene3D" id="1.20.140.40">
    <property type="entry name" value="Invertase/pectin methylesterase inhibitor family protein"/>
    <property type="match status" value="1"/>
</dbReference>
<dbReference type="EMBL" id="CAMGYJ010000005">
    <property type="protein sequence ID" value="CAI0413747.1"/>
    <property type="molecule type" value="Genomic_DNA"/>
</dbReference>